<protein>
    <submittedName>
        <fullName evidence="2">Glycosyltransferase family 4 protein</fullName>
    </submittedName>
</protein>
<proteinExistence type="predicted"/>
<dbReference type="EMBL" id="JAAGBB010000024">
    <property type="protein sequence ID" value="MBR0666577.1"/>
    <property type="molecule type" value="Genomic_DNA"/>
</dbReference>
<keyword evidence="3" id="KW-1185">Reference proteome</keyword>
<dbReference type="Gene3D" id="3.40.50.2000">
    <property type="entry name" value="Glycogen Phosphorylase B"/>
    <property type="match status" value="1"/>
</dbReference>
<evidence type="ECO:0000313" key="2">
    <source>
        <dbReference type="EMBL" id="MBR0666577.1"/>
    </source>
</evidence>
<dbReference type="Proteomes" id="UP001196870">
    <property type="component" value="Unassembled WGS sequence"/>
</dbReference>
<comment type="caution">
    <text evidence="2">The sequence shown here is derived from an EMBL/GenBank/DDBJ whole genome shotgun (WGS) entry which is preliminary data.</text>
</comment>
<accession>A0ABS5F203</accession>
<name>A0ABS5F203_9PROT</name>
<dbReference type="SUPFAM" id="SSF53756">
    <property type="entry name" value="UDP-Glycosyltransferase/glycogen phosphorylase"/>
    <property type="match status" value="1"/>
</dbReference>
<feature type="domain" description="Glycosyl transferase family 1" evidence="1">
    <location>
        <begin position="245"/>
        <end position="355"/>
    </location>
</feature>
<organism evidence="2 3">
    <name type="scientific">Plastoroseomonas hellenica</name>
    <dbReference type="NCBI Taxonomy" id="2687306"/>
    <lineage>
        <taxon>Bacteria</taxon>
        <taxon>Pseudomonadati</taxon>
        <taxon>Pseudomonadota</taxon>
        <taxon>Alphaproteobacteria</taxon>
        <taxon>Acetobacterales</taxon>
        <taxon>Acetobacteraceae</taxon>
        <taxon>Plastoroseomonas</taxon>
    </lineage>
</organism>
<dbReference type="CDD" id="cd03801">
    <property type="entry name" value="GT4_PimA-like"/>
    <property type="match status" value="1"/>
</dbReference>
<sequence length="449" mass="50295">MAQVILRKIRTARHLISRFVAMWCEKGLATAARTGTKRASHIIAQGRAAHWLQAAAEAAARPFRAKPNANSALLIGYIDAQLGLGQSLRGLALALSRTAISFRIYPFGVGVEGRRVGSYMPERYDEVRAHAANIIEVSPDELPQIFNHISESHFDRSYNILRTYWELGKAPESWRRNLDHIDEIWAPTNFVANSFTPIFRKKITVIPPSLELPPVPVEGRQRFNIELDRFYFLFSFDYYSSPARKNPKAVLQAFRLAFPDVSTRAGLIIKSTGAIDHYPDIKEELLREAEHDNRIAIIDETINREEMLALIKAADCYVSLHRAEGFGLGMVEAMAFGKPVIATDYSGSTDFLSEETGYPVPYRLTEVGADEYVHAEGQVWAEPSVSDCARIMSHVFHNRDEAAARAQRAQALVNERYSPANVGRLAEKRLNEIFAARAKTSGAGKPKVR</sequence>
<gene>
    <name evidence="2" type="ORF">GXW71_19620</name>
</gene>
<dbReference type="PANTHER" id="PTHR46656:SF3">
    <property type="entry name" value="PUTATIVE-RELATED"/>
    <property type="match status" value="1"/>
</dbReference>
<dbReference type="PANTHER" id="PTHR46656">
    <property type="entry name" value="PUTATIVE-RELATED"/>
    <property type="match status" value="1"/>
</dbReference>
<dbReference type="Pfam" id="PF00534">
    <property type="entry name" value="Glycos_transf_1"/>
    <property type="match status" value="1"/>
</dbReference>
<evidence type="ECO:0000313" key="3">
    <source>
        <dbReference type="Proteomes" id="UP001196870"/>
    </source>
</evidence>
<reference evidence="3" key="1">
    <citation type="journal article" date="2021" name="Syst. Appl. Microbiol.">
        <title>Roseomonas hellenica sp. nov., isolated from roots of wild-growing Alkanna tinctoria.</title>
        <authorList>
            <person name="Rat A."/>
            <person name="Naranjo H.D."/>
            <person name="Lebbe L."/>
            <person name="Cnockaert M."/>
            <person name="Krigas N."/>
            <person name="Grigoriadou K."/>
            <person name="Maloupa E."/>
            <person name="Willems A."/>
        </authorList>
    </citation>
    <scope>NUCLEOTIDE SEQUENCE [LARGE SCALE GENOMIC DNA]</scope>
    <source>
        <strain evidence="3">LMG 31523</strain>
    </source>
</reference>
<dbReference type="InterPro" id="IPR001296">
    <property type="entry name" value="Glyco_trans_1"/>
</dbReference>
<evidence type="ECO:0000259" key="1">
    <source>
        <dbReference type="Pfam" id="PF00534"/>
    </source>
</evidence>